<evidence type="ECO:0000313" key="1">
    <source>
        <dbReference type="EMBL" id="KAK6213549.1"/>
    </source>
</evidence>
<sequence>MPDGGVGIYHTSIPVLSAGGAWHAQVVRGGSVVIDYSVPQGLGRGHKFNDIFKFTCKYGYCPSSACVCNNMGEAIKQPKSTGVLGYLANGDANYGGLCTFACNLGYCPSTACSTAKQTPYVPKTSPFDPNTN</sequence>
<dbReference type="Proteomes" id="UP001327957">
    <property type="component" value="Unassembled WGS sequence"/>
</dbReference>
<evidence type="ECO:0000313" key="2">
    <source>
        <dbReference type="Proteomes" id="UP001327957"/>
    </source>
</evidence>
<protein>
    <submittedName>
        <fullName evidence="1">Glycosyl hydrolase family 18</fullName>
    </submittedName>
</protein>
<gene>
    <name evidence="1" type="ORF">QIS74_09551</name>
</gene>
<comment type="caution">
    <text evidence="1">The sequence shown here is derived from an EMBL/GenBank/DDBJ whole genome shotgun (WGS) entry which is preliminary data.</text>
</comment>
<reference evidence="1 2" key="1">
    <citation type="submission" date="2023-04" db="EMBL/GenBank/DDBJ databases">
        <title>Colletotrichum tabacum stain YC1 causing leaf anthracnose on Nicotiana tabacum(L.) cv.</title>
        <authorList>
            <person name="Ji Z."/>
            <person name="Wang M."/>
            <person name="Zhang J."/>
            <person name="Wang N."/>
            <person name="Zhou Z."/>
        </authorList>
    </citation>
    <scope>NUCLEOTIDE SEQUENCE [LARGE SCALE GENOMIC DNA]</scope>
    <source>
        <strain evidence="1 2">YC1</strain>
    </source>
</reference>
<keyword evidence="2" id="KW-1185">Reference proteome</keyword>
<dbReference type="AlphaFoldDB" id="A0AAV9T6B4"/>
<proteinExistence type="predicted"/>
<dbReference type="EMBL" id="JASAOK010000044">
    <property type="protein sequence ID" value="KAK6213549.1"/>
    <property type="molecule type" value="Genomic_DNA"/>
</dbReference>
<accession>A0AAV9T6B4</accession>
<organism evidence="1 2">
    <name type="scientific">Colletotrichum tabaci</name>
    <dbReference type="NCBI Taxonomy" id="1209068"/>
    <lineage>
        <taxon>Eukaryota</taxon>
        <taxon>Fungi</taxon>
        <taxon>Dikarya</taxon>
        <taxon>Ascomycota</taxon>
        <taxon>Pezizomycotina</taxon>
        <taxon>Sordariomycetes</taxon>
        <taxon>Hypocreomycetidae</taxon>
        <taxon>Glomerellales</taxon>
        <taxon>Glomerellaceae</taxon>
        <taxon>Colletotrichum</taxon>
        <taxon>Colletotrichum destructivum species complex</taxon>
    </lineage>
</organism>
<dbReference type="GO" id="GO:0016787">
    <property type="term" value="F:hydrolase activity"/>
    <property type="evidence" value="ECO:0007669"/>
    <property type="project" value="UniProtKB-KW"/>
</dbReference>
<keyword evidence="1" id="KW-0378">Hydrolase</keyword>
<name>A0AAV9T6B4_9PEZI</name>